<dbReference type="AlphaFoldDB" id="A0A075R564"/>
<evidence type="ECO:0000313" key="6">
    <source>
        <dbReference type="Proteomes" id="UP000005850"/>
    </source>
</evidence>
<dbReference type="Proteomes" id="UP000005850">
    <property type="component" value="Chromosome"/>
</dbReference>
<proteinExistence type="predicted"/>
<dbReference type="GO" id="GO:0008817">
    <property type="term" value="F:corrinoid adenosyltransferase activity"/>
    <property type="evidence" value="ECO:0007669"/>
    <property type="project" value="InterPro"/>
</dbReference>
<evidence type="ECO:0000256" key="3">
    <source>
        <dbReference type="ARBA" id="ARBA00022840"/>
    </source>
</evidence>
<dbReference type="SUPFAM" id="SSF89028">
    <property type="entry name" value="Cobalamin adenosyltransferase-like"/>
    <property type="match status" value="1"/>
</dbReference>
<dbReference type="GO" id="GO:0009236">
    <property type="term" value="P:cobalamin biosynthetic process"/>
    <property type="evidence" value="ECO:0007669"/>
    <property type="project" value="InterPro"/>
</dbReference>
<dbReference type="GO" id="GO:0006580">
    <property type="term" value="P:ethanolamine metabolic process"/>
    <property type="evidence" value="ECO:0007669"/>
    <property type="project" value="InterPro"/>
</dbReference>
<protein>
    <submittedName>
        <fullName evidence="5">Ethanolamine utilization cobalamin adenosyltransferase</fullName>
    </submittedName>
</protein>
<evidence type="ECO:0000313" key="5">
    <source>
        <dbReference type="EMBL" id="AIG26994.1"/>
    </source>
</evidence>
<dbReference type="InterPro" id="IPR016030">
    <property type="entry name" value="CblAdoTrfase-like"/>
</dbReference>
<sequence length="255" mass="29604">MALITESDLRKHFKNQEAKDSKVFEVKKGVILTPSAKSFLTDHQIELRYYDENATQQQNAPVPPTEISSKPSMRYETIYGGYLESKPEHMTHLYGNLLVYKDHPRIIFRGKLDSLEANILEAQITGVRAGLPKLAVDLEEVLLFVRNIVRCEVLGERLTNIQLLDMTSDEIREQSHHPKKYFGLDHFKPSYEMGEMVIALNSLRTFTRETELLAYQAFKQEHGSVEREDIIQALNRLSSLFWILMFRVRLDKYKA</sequence>
<organism evidence="5 6">
    <name type="scientific">Brevibacillus laterosporus LMG 15441</name>
    <dbReference type="NCBI Taxonomy" id="1042163"/>
    <lineage>
        <taxon>Bacteria</taxon>
        <taxon>Bacillati</taxon>
        <taxon>Bacillota</taxon>
        <taxon>Bacilli</taxon>
        <taxon>Bacillales</taxon>
        <taxon>Paenibacillaceae</taxon>
        <taxon>Brevibacillus</taxon>
    </lineage>
</organism>
<dbReference type="HOGENOM" id="CLU_093470_1_0_9"/>
<evidence type="ECO:0000259" key="4">
    <source>
        <dbReference type="Pfam" id="PF01923"/>
    </source>
</evidence>
<dbReference type="RefSeq" id="WP_003336181.1">
    <property type="nucleotide sequence ID" value="NZ_CP007806.1"/>
</dbReference>
<evidence type="ECO:0000256" key="1">
    <source>
        <dbReference type="ARBA" id="ARBA00022679"/>
    </source>
</evidence>
<gene>
    <name evidence="5" type="ORF">BRLA_c026750</name>
</gene>
<reference evidence="5 6" key="1">
    <citation type="journal article" date="2011" name="J. Bacteriol.">
        <title>Genome sequence of Brevibacillus laterosporus LMG 15441, a pathogen of invertebrates.</title>
        <authorList>
            <person name="Djukic M."/>
            <person name="Poehlein A."/>
            <person name="Thurmer A."/>
            <person name="Daniel R."/>
        </authorList>
    </citation>
    <scope>NUCLEOTIDE SEQUENCE [LARGE SCALE GENOMIC DNA]</scope>
    <source>
        <strain evidence="5 6">LMG 15441</strain>
    </source>
</reference>
<keyword evidence="6" id="KW-1185">Reference proteome</keyword>
<evidence type="ECO:0000256" key="2">
    <source>
        <dbReference type="ARBA" id="ARBA00022741"/>
    </source>
</evidence>
<name>A0A075R564_BRELA</name>
<dbReference type="InterPro" id="IPR036451">
    <property type="entry name" value="CblAdoTrfase-like_sf"/>
</dbReference>
<dbReference type="InterPro" id="IPR009194">
    <property type="entry name" value="AdoTrfase_EutT"/>
</dbReference>
<keyword evidence="3" id="KW-0067">ATP-binding</keyword>
<dbReference type="GO" id="GO:0005524">
    <property type="term" value="F:ATP binding"/>
    <property type="evidence" value="ECO:0007669"/>
    <property type="project" value="UniProtKB-KW"/>
</dbReference>
<dbReference type="STRING" id="1042163.BRLA_c026750"/>
<keyword evidence="1 5" id="KW-0808">Transferase</keyword>
<dbReference type="KEGG" id="blr:BRLA_c026750"/>
<accession>A0A075R564</accession>
<dbReference type="eggNOG" id="COG4812">
    <property type="taxonomic scope" value="Bacteria"/>
</dbReference>
<dbReference type="EMBL" id="CP007806">
    <property type="protein sequence ID" value="AIG26994.1"/>
    <property type="molecule type" value="Genomic_DNA"/>
</dbReference>
<dbReference type="Pfam" id="PF01923">
    <property type="entry name" value="Cob_adeno_trans"/>
    <property type="match status" value="1"/>
</dbReference>
<feature type="domain" description="Cobalamin adenosyltransferase-like" evidence="4">
    <location>
        <begin position="82"/>
        <end position="246"/>
    </location>
</feature>
<keyword evidence="2" id="KW-0547">Nucleotide-binding</keyword>
<dbReference type="Gene3D" id="1.20.1200.10">
    <property type="entry name" value="Cobalamin adenosyltransferase-like"/>
    <property type="match status" value="1"/>
</dbReference>
<dbReference type="PIRSF" id="PIRSF012294">
    <property type="entry name" value="ATR_EutT"/>
    <property type="match status" value="1"/>
</dbReference>